<protein>
    <submittedName>
        <fullName evidence="1">Uncharacterized protein</fullName>
    </submittedName>
</protein>
<gene>
    <name evidence="1" type="ORF">NCTC10911_03986</name>
</gene>
<dbReference type="AlphaFoldDB" id="A0A0E8CA10"/>
<accession>A0A0E8CA10</accession>
<sequence length="80" mass="8505">MEAKLIERVALNDEFQAACQRYAHGNGSSMAIAGEALRAAGMPELLQAAVLVRDYLHRNGTRQGDVPLALIEAIRATGAA</sequence>
<evidence type="ECO:0000313" key="1">
    <source>
        <dbReference type="EMBL" id="SUV66922.1"/>
    </source>
</evidence>
<dbReference type="GeneID" id="69600243"/>
<dbReference type="RefSeq" id="WP_010926414.1">
    <property type="nucleotide sequence ID" value="NZ_AP024746.1"/>
</dbReference>
<evidence type="ECO:0000313" key="2">
    <source>
        <dbReference type="Proteomes" id="UP000255014"/>
    </source>
</evidence>
<proteinExistence type="predicted"/>
<name>A0A0E8CA10_BORPT</name>
<reference evidence="1 2" key="1">
    <citation type="submission" date="2018-06" db="EMBL/GenBank/DDBJ databases">
        <authorList>
            <consortium name="Pathogen Informatics"/>
            <person name="Doyle S."/>
        </authorList>
    </citation>
    <scope>NUCLEOTIDE SEQUENCE [LARGE SCALE GENOMIC DNA]</scope>
    <source>
        <strain evidence="1 2">NCTC10911</strain>
    </source>
</reference>
<dbReference type="Proteomes" id="UP000255014">
    <property type="component" value="Unassembled WGS sequence"/>
</dbReference>
<dbReference type="EMBL" id="UFTT01000002">
    <property type="protein sequence ID" value="SUV66922.1"/>
    <property type="molecule type" value="Genomic_DNA"/>
</dbReference>
<organism evidence="1 2">
    <name type="scientific">Bordetella pertussis</name>
    <dbReference type="NCBI Taxonomy" id="520"/>
    <lineage>
        <taxon>Bacteria</taxon>
        <taxon>Pseudomonadati</taxon>
        <taxon>Pseudomonadota</taxon>
        <taxon>Betaproteobacteria</taxon>
        <taxon>Burkholderiales</taxon>
        <taxon>Alcaligenaceae</taxon>
        <taxon>Bordetella</taxon>
    </lineage>
</organism>